<evidence type="ECO:0000256" key="2">
    <source>
        <dbReference type="SAM" id="MobiDB-lite"/>
    </source>
</evidence>
<evidence type="ECO:0000313" key="3">
    <source>
        <dbReference type="EMBL" id="KAG5642646.1"/>
    </source>
</evidence>
<feature type="region of interest" description="Disordered" evidence="2">
    <location>
        <begin position="1"/>
        <end position="31"/>
    </location>
</feature>
<evidence type="ECO:0000313" key="4">
    <source>
        <dbReference type="Proteomes" id="UP000775547"/>
    </source>
</evidence>
<dbReference type="EMBL" id="JABCKV010000169">
    <property type="protein sequence ID" value="KAG5642646.1"/>
    <property type="molecule type" value="Genomic_DNA"/>
</dbReference>
<proteinExistence type="predicted"/>
<keyword evidence="1" id="KW-0175">Coiled coil</keyword>
<keyword evidence="4" id="KW-1185">Reference proteome</keyword>
<dbReference type="OrthoDB" id="2596255at2759"/>
<evidence type="ECO:0000256" key="1">
    <source>
        <dbReference type="SAM" id="Coils"/>
    </source>
</evidence>
<feature type="compositionally biased region" description="Pro residues" evidence="2">
    <location>
        <begin position="478"/>
        <end position="493"/>
    </location>
</feature>
<reference evidence="3" key="2">
    <citation type="submission" date="2021-10" db="EMBL/GenBank/DDBJ databases">
        <title>Phylogenomics reveals ancestral predisposition of the termite-cultivated fungus Termitomyces towards a domesticated lifestyle.</title>
        <authorList>
            <person name="Auxier B."/>
            <person name="Grum-Grzhimaylo A."/>
            <person name="Cardenas M.E."/>
            <person name="Lodge J.D."/>
            <person name="Laessoe T."/>
            <person name="Pedersen O."/>
            <person name="Smith M.E."/>
            <person name="Kuyper T.W."/>
            <person name="Franco-Molano E.A."/>
            <person name="Baroni T.J."/>
            <person name="Aanen D.K."/>
        </authorList>
    </citation>
    <scope>NUCLEOTIDE SEQUENCE</scope>
    <source>
        <strain evidence="3">AP01</strain>
        <tissue evidence="3">Mycelium</tissue>
    </source>
</reference>
<protein>
    <submittedName>
        <fullName evidence="3">Uncharacterized protein</fullName>
    </submittedName>
</protein>
<feature type="compositionally biased region" description="Low complexity" evidence="2">
    <location>
        <begin position="199"/>
        <end position="228"/>
    </location>
</feature>
<feature type="compositionally biased region" description="Polar residues" evidence="2">
    <location>
        <begin position="524"/>
        <end position="535"/>
    </location>
</feature>
<reference evidence="3" key="1">
    <citation type="submission" date="2020-07" db="EMBL/GenBank/DDBJ databases">
        <authorList>
            <person name="Nieuwenhuis M."/>
            <person name="Van De Peppel L.J.J."/>
        </authorList>
    </citation>
    <scope>NUCLEOTIDE SEQUENCE</scope>
    <source>
        <strain evidence="3">AP01</strain>
        <tissue evidence="3">Mycelium</tissue>
    </source>
</reference>
<organism evidence="3 4">
    <name type="scientific">Asterophora parasitica</name>
    <dbReference type="NCBI Taxonomy" id="117018"/>
    <lineage>
        <taxon>Eukaryota</taxon>
        <taxon>Fungi</taxon>
        <taxon>Dikarya</taxon>
        <taxon>Basidiomycota</taxon>
        <taxon>Agaricomycotina</taxon>
        <taxon>Agaricomycetes</taxon>
        <taxon>Agaricomycetidae</taxon>
        <taxon>Agaricales</taxon>
        <taxon>Tricholomatineae</taxon>
        <taxon>Lyophyllaceae</taxon>
        <taxon>Asterophora</taxon>
    </lineage>
</organism>
<feature type="coiled-coil region" evidence="1">
    <location>
        <begin position="301"/>
        <end position="421"/>
    </location>
</feature>
<dbReference type="Proteomes" id="UP000775547">
    <property type="component" value="Unassembled WGS sequence"/>
</dbReference>
<gene>
    <name evidence="3" type="ORF">DXG03_002385</name>
</gene>
<feature type="compositionally biased region" description="Basic and acidic residues" evidence="2">
    <location>
        <begin position="187"/>
        <end position="198"/>
    </location>
</feature>
<feature type="compositionally biased region" description="Gly residues" evidence="2">
    <location>
        <begin position="659"/>
        <end position="690"/>
    </location>
</feature>
<dbReference type="AlphaFoldDB" id="A0A9P7KC96"/>
<name>A0A9P7KC96_9AGAR</name>
<feature type="compositionally biased region" description="Basic residues" evidence="2">
    <location>
        <begin position="499"/>
        <end position="512"/>
    </location>
</feature>
<feature type="compositionally biased region" description="Low complexity" evidence="2">
    <location>
        <begin position="1"/>
        <end position="23"/>
    </location>
</feature>
<feature type="region of interest" description="Disordered" evidence="2">
    <location>
        <begin position="471"/>
        <end position="690"/>
    </location>
</feature>
<feature type="region of interest" description="Disordered" evidence="2">
    <location>
        <begin position="75"/>
        <end position="98"/>
    </location>
</feature>
<comment type="caution">
    <text evidence="3">The sequence shown here is derived from an EMBL/GenBank/DDBJ whole genome shotgun (WGS) entry which is preliminary data.</text>
</comment>
<feature type="compositionally biased region" description="Low complexity" evidence="2">
    <location>
        <begin position="631"/>
        <end position="651"/>
    </location>
</feature>
<feature type="compositionally biased region" description="Polar residues" evidence="2">
    <location>
        <begin position="544"/>
        <end position="568"/>
    </location>
</feature>
<accession>A0A9P7KC96</accession>
<feature type="compositionally biased region" description="Low complexity" evidence="2">
    <location>
        <begin position="569"/>
        <end position="624"/>
    </location>
</feature>
<feature type="region of interest" description="Disordered" evidence="2">
    <location>
        <begin position="176"/>
        <end position="228"/>
    </location>
</feature>
<sequence>MSSDGHGSTSSYSRSTTSGSASGWHSIRPWTPPLSLSVREITSVSITFTLSSTLSDPTGDLEPLAALGLIAGEEFSGDKGTEPEPVSDGESSQQALEPKKKLSVIADALAKGLSVDVNGASWQRVFIRIEDGADEAVIIIYGLMPGREYDVKLGLVQGESNGNASGVSTIRQQITTEEVELEPSEGSTDRDSLLDADHSISTSSDPSPSTTSTSPSHTHPNTPPTTTFTVSLTLEDRLAQLQHTLSIINTERETLAVALKSARRDAQKADAALRSEIDILKRASEKHAAADHRAKQKVLSLQEAVKRAQTATRETEALVAEVEALLPELNHGRQAKEAEHAQVKEKAERARKIRDGQVEAEKKRVEGMRGELMGLSHRMEKLGAKREKLESNAIKELEEQLKGVQREVEKAEQERAAQEEAWAYQAFISQQEAFIGLGQQEFSAEDIYHGVPDERSPAFPYLPVQRLRSQLSPGTIGRPPPPAPIQRPTPSEPTPGYGHLHRQPHSNQRKPAHAQPYPLPHTHGAQTPTQSTQPPWSHRPPTQGPSHNSRSSSLHHQTPTLLTNPHRQSSITASDSSSSSINPAPATNGSSVKAPPAASTPSPSKNTPASSTSNSTSTLSSRAPAFEPGRSRTISSGGSGATNTSTGIATGPMQRGSRGLSGFGHGHAGQQGQGKGKQGQGVGGGHSGAS</sequence>